<evidence type="ECO:0000313" key="14">
    <source>
        <dbReference type="Proteomes" id="UP000823749"/>
    </source>
</evidence>
<dbReference type="GO" id="GO:0020037">
    <property type="term" value="F:heme binding"/>
    <property type="evidence" value="ECO:0007669"/>
    <property type="project" value="InterPro"/>
</dbReference>
<evidence type="ECO:0000256" key="10">
    <source>
        <dbReference type="PIRSR" id="PIRSR602401-1"/>
    </source>
</evidence>
<comment type="similarity">
    <text evidence="3 11">Belongs to the cytochrome P450 family.</text>
</comment>
<feature type="binding site" description="axial binding residue" evidence="10">
    <location>
        <position position="428"/>
    </location>
    <ligand>
        <name>heme</name>
        <dbReference type="ChEBI" id="CHEBI:30413"/>
    </ligand>
    <ligandPart>
        <name>Fe</name>
        <dbReference type="ChEBI" id="CHEBI:18248"/>
    </ligandPart>
</feature>
<evidence type="ECO:0000256" key="5">
    <source>
        <dbReference type="ARBA" id="ARBA00022723"/>
    </source>
</evidence>
<proteinExistence type="inferred from homology"/>
<dbReference type="AlphaFoldDB" id="A0AAV6JXD1"/>
<dbReference type="CDD" id="cd11043">
    <property type="entry name" value="CYP90-like"/>
    <property type="match status" value="1"/>
</dbReference>
<dbReference type="Gene3D" id="1.10.630.10">
    <property type="entry name" value="Cytochrome P450"/>
    <property type="match status" value="1"/>
</dbReference>
<comment type="subcellular location">
    <subcellularLocation>
        <location evidence="2">Membrane</location>
        <topology evidence="2">Single-pass membrane protein</topology>
    </subcellularLocation>
</comment>
<evidence type="ECO:0000313" key="13">
    <source>
        <dbReference type="EMBL" id="KAG5544812.1"/>
    </source>
</evidence>
<dbReference type="GO" id="GO:0016125">
    <property type="term" value="P:sterol metabolic process"/>
    <property type="evidence" value="ECO:0007669"/>
    <property type="project" value="TreeGrafter"/>
</dbReference>
<keyword evidence="11" id="KW-0503">Monooxygenase</keyword>
<evidence type="ECO:0000256" key="1">
    <source>
        <dbReference type="ARBA" id="ARBA00001971"/>
    </source>
</evidence>
<dbReference type="PRINTS" id="PR00463">
    <property type="entry name" value="EP450I"/>
</dbReference>
<keyword evidence="5 10" id="KW-0479">Metal-binding</keyword>
<dbReference type="InterPro" id="IPR017972">
    <property type="entry name" value="Cyt_P450_CS"/>
</dbReference>
<comment type="cofactor">
    <cofactor evidence="1 10">
        <name>heme</name>
        <dbReference type="ChEBI" id="CHEBI:30413"/>
    </cofactor>
</comment>
<dbReference type="InterPro" id="IPR036396">
    <property type="entry name" value="Cyt_P450_sf"/>
</dbReference>
<keyword evidence="9 12" id="KW-0472">Membrane</keyword>
<dbReference type="PRINTS" id="PR00385">
    <property type="entry name" value="P450"/>
</dbReference>
<dbReference type="FunFam" id="1.10.630.10:FF:000022">
    <property type="entry name" value="Taxadiene 5-alpha hydroxylase"/>
    <property type="match status" value="1"/>
</dbReference>
<dbReference type="Proteomes" id="UP000823749">
    <property type="component" value="Chromosome 6"/>
</dbReference>
<dbReference type="GO" id="GO:0005506">
    <property type="term" value="F:iron ion binding"/>
    <property type="evidence" value="ECO:0007669"/>
    <property type="project" value="InterPro"/>
</dbReference>
<keyword evidence="10 11" id="KW-0349">Heme</keyword>
<feature type="transmembrane region" description="Helical" evidence="12">
    <location>
        <begin position="9"/>
        <end position="30"/>
    </location>
</feature>
<dbReference type="PANTHER" id="PTHR24286:SF221">
    <property type="entry name" value="TAXADIENE 5-ALPHA HYDROXYLASE"/>
    <property type="match status" value="1"/>
</dbReference>
<evidence type="ECO:0000256" key="4">
    <source>
        <dbReference type="ARBA" id="ARBA00022692"/>
    </source>
</evidence>
<reference evidence="13 14" key="1">
    <citation type="submission" date="2020-08" db="EMBL/GenBank/DDBJ databases">
        <title>Plant Genome Project.</title>
        <authorList>
            <person name="Zhang R.-G."/>
        </authorList>
    </citation>
    <scope>NUCLEOTIDE SEQUENCE [LARGE SCALE GENOMIC DNA]</scope>
    <source>
        <strain evidence="13">WSP0</strain>
        <tissue evidence="13">Leaf</tissue>
    </source>
</reference>
<evidence type="ECO:0008006" key="15">
    <source>
        <dbReference type="Google" id="ProtNLM"/>
    </source>
</evidence>
<evidence type="ECO:0000256" key="12">
    <source>
        <dbReference type="SAM" id="Phobius"/>
    </source>
</evidence>
<protein>
    <recommendedName>
        <fullName evidence="15">Cytochrome P450</fullName>
    </recommendedName>
</protein>
<keyword evidence="7 11" id="KW-0560">Oxidoreductase</keyword>
<dbReference type="Pfam" id="PF00067">
    <property type="entry name" value="p450"/>
    <property type="match status" value="1"/>
</dbReference>
<dbReference type="SUPFAM" id="SSF48264">
    <property type="entry name" value="Cytochrome P450"/>
    <property type="match status" value="1"/>
</dbReference>
<comment type="caution">
    <text evidence="13">The sequence shown here is derived from an EMBL/GenBank/DDBJ whole genome shotgun (WGS) entry which is preliminary data.</text>
</comment>
<evidence type="ECO:0000256" key="3">
    <source>
        <dbReference type="ARBA" id="ARBA00010617"/>
    </source>
</evidence>
<evidence type="ECO:0000256" key="2">
    <source>
        <dbReference type="ARBA" id="ARBA00004167"/>
    </source>
</evidence>
<dbReference type="GO" id="GO:0004497">
    <property type="term" value="F:monooxygenase activity"/>
    <property type="evidence" value="ECO:0007669"/>
    <property type="project" value="UniProtKB-KW"/>
</dbReference>
<keyword evidence="6 12" id="KW-1133">Transmembrane helix</keyword>
<dbReference type="PROSITE" id="PS00086">
    <property type="entry name" value="CYTOCHROME_P450"/>
    <property type="match status" value="1"/>
</dbReference>
<evidence type="ECO:0000256" key="8">
    <source>
        <dbReference type="ARBA" id="ARBA00023004"/>
    </source>
</evidence>
<dbReference type="InterPro" id="IPR001128">
    <property type="entry name" value="Cyt_P450"/>
</dbReference>
<dbReference type="EMBL" id="JACTNZ010000006">
    <property type="protein sequence ID" value="KAG5544812.1"/>
    <property type="molecule type" value="Genomic_DNA"/>
</dbReference>
<dbReference type="InterPro" id="IPR002401">
    <property type="entry name" value="Cyt_P450_E_grp-I"/>
</dbReference>
<name>A0AAV6JXD1_9ERIC</name>
<keyword evidence="8 10" id="KW-0408">Iron</keyword>
<dbReference type="GO" id="GO:0016020">
    <property type="term" value="C:membrane"/>
    <property type="evidence" value="ECO:0007669"/>
    <property type="project" value="UniProtKB-SubCell"/>
</dbReference>
<evidence type="ECO:0000256" key="9">
    <source>
        <dbReference type="ARBA" id="ARBA00023136"/>
    </source>
</evidence>
<keyword evidence="4 12" id="KW-0812">Transmembrane</keyword>
<accession>A0AAV6JXD1</accession>
<keyword evidence="14" id="KW-1185">Reference proteome</keyword>
<organism evidence="13 14">
    <name type="scientific">Rhododendron griersonianum</name>
    <dbReference type="NCBI Taxonomy" id="479676"/>
    <lineage>
        <taxon>Eukaryota</taxon>
        <taxon>Viridiplantae</taxon>
        <taxon>Streptophyta</taxon>
        <taxon>Embryophyta</taxon>
        <taxon>Tracheophyta</taxon>
        <taxon>Spermatophyta</taxon>
        <taxon>Magnoliopsida</taxon>
        <taxon>eudicotyledons</taxon>
        <taxon>Gunneridae</taxon>
        <taxon>Pentapetalae</taxon>
        <taxon>asterids</taxon>
        <taxon>Ericales</taxon>
        <taxon>Ericaceae</taxon>
        <taxon>Ericoideae</taxon>
        <taxon>Rhodoreae</taxon>
        <taxon>Rhododendron</taxon>
    </lineage>
</organism>
<gene>
    <name evidence="13" type="ORF">RHGRI_017307</name>
</gene>
<dbReference type="PANTHER" id="PTHR24286">
    <property type="entry name" value="CYTOCHROME P450 26"/>
    <property type="match status" value="1"/>
</dbReference>
<sequence length="481" mass="55208">MFSSMDSNISIYLTCIFSLLGAIVCVIIFAKKKNNEKESKKKLPPGDMGLPWIGETMKFYKAQRTNKLFEEFVQPRIQKYGKIFKTRLMGSPTVVVNGTDANQFFLLNEFKLVISSWSSSSVQLMGKDSIMEKQGEKHRILSGITASSLSCAGLEAMVPKICDSVESHLNKFWKNKQQISLYQMTKILTFTIVFECLLGINVEPQMLGIFERVLEGVFAPPIRVPGSKFSRAKKAREEIERVLIDIVREKKMEMEGGGAKEETLFSRMVAGMMREEIREEEVVDNVVLLVFAAHDTTSFAIAMTFRMLAHHPNCFSLLLQEHADILSNKRAGEYLTMEDTKKMKYTWQVVRESMRLFPPIFGSFRKAIADIEYEGFIIPKGWKVLWTTYATHYNEDYFPDHMAFDPSRFEEPIQPYVFLPFGGGPRMCAGYQLAKLNILIFIHFVVTRYNWSLQYPDEPITMDPLPFPSHGMPINIYPKKL</sequence>
<dbReference type="GO" id="GO:0016705">
    <property type="term" value="F:oxidoreductase activity, acting on paired donors, with incorporation or reduction of molecular oxygen"/>
    <property type="evidence" value="ECO:0007669"/>
    <property type="project" value="InterPro"/>
</dbReference>
<evidence type="ECO:0000256" key="11">
    <source>
        <dbReference type="RuleBase" id="RU000461"/>
    </source>
</evidence>
<evidence type="ECO:0000256" key="6">
    <source>
        <dbReference type="ARBA" id="ARBA00022989"/>
    </source>
</evidence>
<evidence type="ECO:0000256" key="7">
    <source>
        <dbReference type="ARBA" id="ARBA00023002"/>
    </source>
</evidence>